<proteinExistence type="inferred from homology"/>
<dbReference type="GO" id="GO:0006412">
    <property type="term" value="P:translation"/>
    <property type="evidence" value="ECO:0007669"/>
    <property type="project" value="UniProtKB-UniRule"/>
</dbReference>
<comment type="function">
    <text evidence="6">Binds directly to 16S ribosomal RNA.</text>
</comment>
<comment type="similarity">
    <text evidence="6">Belongs to the bacterial ribosomal protein bS20 family.</text>
</comment>
<evidence type="ECO:0000313" key="7">
    <source>
        <dbReference type="EMBL" id="PIS09310.1"/>
    </source>
</evidence>
<dbReference type="AlphaFoldDB" id="A0A2H0W9G3"/>
<dbReference type="NCBIfam" id="TIGR00029">
    <property type="entry name" value="S20"/>
    <property type="match status" value="1"/>
</dbReference>
<evidence type="ECO:0000256" key="1">
    <source>
        <dbReference type="ARBA" id="ARBA00022730"/>
    </source>
</evidence>
<evidence type="ECO:0000256" key="4">
    <source>
        <dbReference type="ARBA" id="ARBA00023274"/>
    </source>
</evidence>
<accession>A0A2H0W9G3</accession>
<dbReference type="EMBL" id="PEZT01000012">
    <property type="protein sequence ID" value="PIS09310.1"/>
    <property type="molecule type" value="Genomic_DNA"/>
</dbReference>
<keyword evidence="1 6" id="KW-0699">rRNA-binding</keyword>
<dbReference type="GO" id="GO:0003735">
    <property type="term" value="F:structural constituent of ribosome"/>
    <property type="evidence" value="ECO:0007669"/>
    <property type="project" value="InterPro"/>
</dbReference>
<evidence type="ECO:0000313" key="8">
    <source>
        <dbReference type="Proteomes" id="UP000230093"/>
    </source>
</evidence>
<dbReference type="GO" id="GO:0019843">
    <property type="term" value="F:rRNA binding"/>
    <property type="evidence" value="ECO:0007669"/>
    <property type="project" value="UniProtKB-UniRule"/>
</dbReference>
<reference evidence="8" key="1">
    <citation type="submission" date="2017-09" db="EMBL/GenBank/DDBJ databases">
        <title>Depth-based differentiation of microbial function through sediment-hosted aquifers and enrichment of novel symbionts in the deep terrestrial subsurface.</title>
        <authorList>
            <person name="Probst A.J."/>
            <person name="Ladd B."/>
            <person name="Jarett J.K."/>
            <person name="Geller-Mcgrath D.E."/>
            <person name="Sieber C.M.K."/>
            <person name="Emerson J.B."/>
            <person name="Anantharaman K."/>
            <person name="Thomas B.C."/>
            <person name="Malmstrom R."/>
            <person name="Stieglmeier M."/>
            <person name="Klingl A."/>
            <person name="Woyke T."/>
            <person name="Ryan C.M."/>
            <person name="Banfield J.F."/>
        </authorList>
    </citation>
    <scope>NUCLEOTIDE SEQUENCE [LARGE SCALE GENOMIC DNA]</scope>
</reference>
<dbReference type="GO" id="GO:1990904">
    <property type="term" value="C:ribonucleoprotein complex"/>
    <property type="evidence" value="ECO:0007669"/>
    <property type="project" value="UniProtKB-KW"/>
</dbReference>
<keyword evidence="4 6" id="KW-0687">Ribonucleoprotein</keyword>
<gene>
    <name evidence="6" type="primary">rpsT</name>
    <name evidence="7" type="ORF">COT75_02275</name>
</gene>
<evidence type="ECO:0000256" key="2">
    <source>
        <dbReference type="ARBA" id="ARBA00022884"/>
    </source>
</evidence>
<dbReference type="InterPro" id="IPR036510">
    <property type="entry name" value="Ribosomal_bS20_sf"/>
</dbReference>
<dbReference type="InterPro" id="IPR002583">
    <property type="entry name" value="Ribosomal_bS20"/>
</dbReference>
<comment type="caution">
    <text evidence="7">The sequence shown here is derived from an EMBL/GenBank/DDBJ whole genome shotgun (WGS) entry which is preliminary data.</text>
</comment>
<dbReference type="Pfam" id="PF01649">
    <property type="entry name" value="Ribosomal_S20p"/>
    <property type="match status" value="1"/>
</dbReference>
<dbReference type="SUPFAM" id="SSF46992">
    <property type="entry name" value="Ribosomal protein S20"/>
    <property type="match status" value="1"/>
</dbReference>
<protein>
    <recommendedName>
        <fullName evidence="5 6">Small ribosomal subunit protein bS20</fullName>
    </recommendedName>
</protein>
<sequence>MPITKSATKALKRDKRRTEVNKVNRTKYRSAIKEMRQKPSLTALKRVYSYLDRAVKKNLIHKNKASRLKSRLGKLIKKD</sequence>
<dbReference type="GO" id="GO:0005840">
    <property type="term" value="C:ribosome"/>
    <property type="evidence" value="ECO:0007669"/>
    <property type="project" value="UniProtKB-KW"/>
</dbReference>
<evidence type="ECO:0000256" key="5">
    <source>
        <dbReference type="ARBA" id="ARBA00035136"/>
    </source>
</evidence>
<organism evidence="7 8">
    <name type="scientific">Candidatus Beckwithbacteria bacterium CG10_big_fil_rev_8_21_14_0_10_34_10</name>
    <dbReference type="NCBI Taxonomy" id="1974495"/>
    <lineage>
        <taxon>Bacteria</taxon>
        <taxon>Candidatus Beckwithiibacteriota</taxon>
    </lineage>
</organism>
<dbReference type="Proteomes" id="UP000230093">
    <property type="component" value="Unassembled WGS sequence"/>
</dbReference>
<name>A0A2H0W9G3_9BACT</name>
<keyword evidence="2 6" id="KW-0694">RNA-binding</keyword>
<dbReference type="HAMAP" id="MF_00500">
    <property type="entry name" value="Ribosomal_bS20"/>
    <property type="match status" value="1"/>
</dbReference>
<evidence type="ECO:0000256" key="3">
    <source>
        <dbReference type="ARBA" id="ARBA00022980"/>
    </source>
</evidence>
<keyword evidence="3 6" id="KW-0689">Ribosomal protein</keyword>
<dbReference type="Gene3D" id="1.20.58.110">
    <property type="entry name" value="Ribosomal protein S20"/>
    <property type="match status" value="1"/>
</dbReference>
<evidence type="ECO:0000256" key="6">
    <source>
        <dbReference type="HAMAP-Rule" id="MF_00500"/>
    </source>
</evidence>